<accession>R0A404</accession>
<dbReference type="HOGENOM" id="CLU_070815_1_0_9"/>
<name>R0A404_9FIRM</name>
<evidence type="ECO:0000313" key="2">
    <source>
        <dbReference type="Proteomes" id="UP000013126"/>
    </source>
</evidence>
<dbReference type="EMBL" id="AGYH01000018">
    <property type="protein sequence ID" value="ENZ46930.1"/>
    <property type="molecule type" value="Genomic_DNA"/>
</dbReference>
<evidence type="ECO:0000313" key="1">
    <source>
        <dbReference type="EMBL" id="ENZ46930.1"/>
    </source>
</evidence>
<comment type="caution">
    <text evidence="1">The sequence shown here is derived from an EMBL/GenBank/DDBJ whole genome shotgun (WGS) entry which is preliminary data.</text>
</comment>
<reference evidence="1 2" key="1">
    <citation type="submission" date="2013-01" db="EMBL/GenBank/DDBJ databases">
        <title>The Genome Sequence of Clostridium bolteae 90A9.</title>
        <authorList>
            <consortium name="The Broad Institute Genome Sequencing Platform"/>
            <person name="Earl A."/>
            <person name="Ward D."/>
            <person name="Feldgarden M."/>
            <person name="Gevers D."/>
            <person name="Courvalin P."/>
            <person name="Lambert T."/>
            <person name="Walker B."/>
            <person name="Young S.K."/>
            <person name="Zeng Q."/>
            <person name="Gargeya S."/>
            <person name="Fitzgerald M."/>
            <person name="Haas B."/>
            <person name="Abouelleil A."/>
            <person name="Alvarado L."/>
            <person name="Arachchi H.M."/>
            <person name="Berlin A.M."/>
            <person name="Chapman S.B."/>
            <person name="Dewar J."/>
            <person name="Goldberg J."/>
            <person name="Griggs A."/>
            <person name="Gujja S."/>
            <person name="Hansen M."/>
            <person name="Howarth C."/>
            <person name="Imamovic A."/>
            <person name="Larimer J."/>
            <person name="McCowan C."/>
            <person name="Murphy C."/>
            <person name="Neiman D."/>
            <person name="Pearson M."/>
            <person name="Priest M."/>
            <person name="Roberts A."/>
            <person name="Saif S."/>
            <person name="Shea T."/>
            <person name="Sisk P."/>
            <person name="Sykes S."/>
            <person name="Wortman J."/>
            <person name="Nusbaum C."/>
            <person name="Birren B."/>
        </authorList>
    </citation>
    <scope>NUCLEOTIDE SEQUENCE [LARGE SCALE GENOMIC DNA]</scope>
    <source>
        <strain evidence="1 2">90A9</strain>
    </source>
</reference>
<evidence type="ECO:0008006" key="3">
    <source>
        <dbReference type="Google" id="ProtNLM"/>
    </source>
</evidence>
<gene>
    <name evidence="1" type="ORF">HMPREF1085_05524</name>
</gene>
<keyword evidence="2" id="KW-1185">Reference proteome</keyword>
<proteinExistence type="predicted"/>
<organism evidence="1 2">
    <name type="scientific">Enterocloster bolteae 90A9</name>
    <dbReference type="NCBI Taxonomy" id="997894"/>
    <lineage>
        <taxon>Bacteria</taxon>
        <taxon>Bacillati</taxon>
        <taxon>Bacillota</taxon>
        <taxon>Clostridia</taxon>
        <taxon>Lachnospirales</taxon>
        <taxon>Lachnospiraceae</taxon>
        <taxon>Enterocloster</taxon>
    </lineage>
</organism>
<protein>
    <recommendedName>
        <fullName evidence="3">Phosphoadenosine phosphosulphate reductase domain-containing protein</fullName>
    </recommendedName>
</protein>
<sequence>MKEQCTKVGIPFYILRNKNLKDDYMKNYGKNRVVTIPFWSVDENGKKGKMTRHCTIDYKIVQMQNFVRWELLGYRKGQRTKPEDIQAHEMHIGFTAEEQQRIFDSKHKLFVNKFPMVEMGLVRADNYAYVKERWGLETKGSACLFCPFHTNYFFWDCKHTCQRDYQTVLEFDNMLETGIPDSRIGVPNSKVYISRSRKRIKDLHDDECQDKETFAYKEQMIWNGF</sequence>
<dbReference type="PATRIC" id="fig|997894.4.peg.5761"/>
<dbReference type="Proteomes" id="UP000013126">
    <property type="component" value="Unassembled WGS sequence"/>
</dbReference>
<dbReference type="AlphaFoldDB" id="R0A404"/>